<feature type="transmembrane region" description="Helical" evidence="1">
    <location>
        <begin position="151"/>
        <end position="169"/>
    </location>
</feature>
<evidence type="ECO:0000313" key="3">
    <source>
        <dbReference type="EMBL" id="MDZ5471114.1"/>
    </source>
</evidence>
<gene>
    <name evidence="3" type="ORF">SM124_05095</name>
</gene>
<dbReference type="EMBL" id="JAXOFX010000002">
    <property type="protein sequence ID" value="MDZ5471114.1"/>
    <property type="molecule type" value="Genomic_DNA"/>
</dbReference>
<dbReference type="InterPro" id="IPR033879">
    <property type="entry name" value="UPP_Pase"/>
</dbReference>
<dbReference type="CDD" id="cd03385">
    <property type="entry name" value="PAP2_BcrC_like"/>
    <property type="match status" value="1"/>
</dbReference>
<dbReference type="InterPro" id="IPR000326">
    <property type="entry name" value="PAP2/HPO"/>
</dbReference>
<feature type="domain" description="Phosphatidic acid phosphatase type 2/haloperoxidase" evidence="2">
    <location>
        <begin position="57"/>
        <end position="166"/>
    </location>
</feature>
<comment type="caution">
    <text evidence="3">The sequence shown here is derived from an EMBL/GenBank/DDBJ whole genome shotgun (WGS) entry which is preliminary data.</text>
</comment>
<accession>A0ABU5IVD3</accession>
<organism evidence="3 4">
    <name type="scientific">Robertmurraya mangrovi</name>
    <dbReference type="NCBI Taxonomy" id="3098077"/>
    <lineage>
        <taxon>Bacteria</taxon>
        <taxon>Bacillati</taxon>
        <taxon>Bacillota</taxon>
        <taxon>Bacilli</taxon>
        <taxon>Bacillales</taxon>
        <taxon>Bacillaceae</taxon>
        <taxon>Robertmurraya</taxon>
    </lineage>
</organism>
<sequence>MGVSELNIHLFRKINDLGKEYTYLNPSFVIITEYMVIFLALSVVYFWFTRTENNRMMIISASFAFILAEIIGKTAGKFHSNLQPFAELSSVNQLIDKAINNSFPSDHTILFFSFCVSFMLFKKKASFLWILLAMLVGLSRIWVGVHYPFDVLVGALVGSISAVLSYILIQRVKLFNKLLEIYEKVEKNLLPVKEKSKDL</sequence>
<geneLocation type="plasmid" evidence="3">
    <name>unnamed</name>
</geneLocation>
<keyword evidence="1" id="KW-0472">Membrane</keyword>
<feature type="transmembrane region" description="Helical" evidence="1">
    <location>
        <begin position="127"/>
        <end position="145"/>
    </location>
</feature>
<evidence type="ECO:0000256" key="1">
    <source>
        <dbReference type="SAM" id="Phobius"/>
    </source>
</evidence>
<keyword evidence="4" id="KW-1185">Reference proteome</keyword>
<dbReference type="InterPro" id="IPR036938">
    <property type="entry name" value="PAP2/HPO_sf"/>
</dbReference>
<name>A0ABU5IVD3_9BACI</name>
<dbReference type="PANTHER" id="PTHR14969:SF13">
    <property type="entry name" value="AT30094P"/>
    <property type="match status" value="1"/>
</dbReference>
<keyword evidence="1" id="KW-1133">Transmembrane helix</keyword>
<dbReference type="Gene3D" id="1.20.144.10">
    <property type="entry name" value="Phosphatidic acid phosphatase type 2/haloperoxidase"/>
    <property type="match status" value="1"/>
</dbReference>
<evidence type="ECO:0000313" key="4">
    <source>
        <dbReference type="Proteomes" id="UP001290455"/>
    </source>
</evidence>
<dbReference type="SUPFAM" id="SSF48317">
    <property type="entry name" value="Acid phosphatase/Vanadium-dependent haloperoxidase"/>
    <property type="match status" value="1"/>
</dbReference>
<keyword evidence="3" id="KW-0614">Plasmid</keyword>
<reference evidence="3 4" key="1">
    <citation type="submission" date="2023-11" db="EMBL/GenBank/DDBJ databases">
        <title>Bacillus jintuensis, isolated from a mudflat on the Beibu Gulf coast.</title>
        <authorList>
            <person name="Li M."/>
        </authorList>
    </citation>
    <scope>NUCLEOTIDE SEQUENCE [LARGE SCALE GENOMIC DNA]</scope>
    <source>
        <strain evidence="3 4">31A1R</strain>
        <plasmid evidence="3">unnamed</plasmid>
    </source>
</reference>
<dbReference type="Pfam" id="PF01569">
    <property type="entry name" value="PAP2"/>
    <property type="match status" value="1"/>
</dbReference>
<keyword evidence="1" id="KW-0812">Transmembrane</keyword>
<feature type="transmembrane region" description="Helical" evidence="1">
    <location>
        <begin position="21"/>
        <end position="48"/>
    </location>
</feature>
<protein>
    <submittedName>
        <fullName evidence="3">Undecaprenyl-diphosphatase</fullName>
    </submittedName>
</protein>
<dbReference type="SMART" id="SM00014">
    <property type="entry name" value="acidPPc"/>
    <property type="match status" value="1"/>
</dbReference>
<dbReference type="RefSeq" id="WP_322445187.1">
    <property type="nucleotide sequence ID" value="NZ_JAXOFX010000002.1"/>
</dbReference>
<dbReference type="PANTHER" id="PTHR14969">
    <property type="entry name" value="SPHINGOSINE-1-PHOSPHATE PHOSPHOHYDROLASE"/>
    <property type="match status" value="1"/>
</dbReference>
<evidence type="ECO:0000259" key="2">
    <source>
        <dbReference type="SMART" id="SM00014"/>
    </source>
</evidence>
<proteinExistence type="predicted"/>
<dbReference type="Proteomes" id="UP001290455">
    <property type="component" value="Unassembled WGS sequence"/>
</dbReference>